<dbReference type="Pfam" id="PF00240">
    <property type="entry name" value="ubiquitin"/>
    <property type="match status" value="1"/>
</dbReference>
<evidence type="ECO:0000313" key="3">
    <source>
        <dbReference type="EMBL" id="KAG9326016.1"/>
    </source>
</evidence>
<dbReference type="GO" id="GO:0036503">
    <property type="term" value="P:ERAD pathway"/>
    <property type="evidence" value="ECO:0007669"/>
    <property type="project" value="TreeGrafter"/>
</dbReference>
<dbReference type="PANTHER" id="PTHR15204:SF0">
    <property type="entry name" value="LARGE PROLINE-RICH PROTEIN BAG6"/>
    <property type="match status" value="1"/>
</dbReference>
<dbReference type="SUPFAM" id="SSF54236">
    <property type="entry name" value="Ubiquitin-like"/>
    <property type="match status" value="1"/>
</dbReference>
<name>A0A9P8D0R8_MORAP</name>
<dbReference type="PROSITE" id="PS50053">
    <property type="entry name" value="UBIQUITIN_2"/>
    <property type="match status" value="1"/>
</dbReference>
<evidence type="ECO:0000259" key="2">
    <source>
        <dbReference type="PROSITE" id="PS50053"/>
    </source>
</evidence>
<feature type="domain" description="Ubiquitin-like" evidence="2">
    <location>
        <begin position="60"/>
        <end position="131"/>
    </location>
</feature>
<dbReference type="PANTHER" id="PTHR15204">
    <property type="entry name" value="LARGE PROLINE-RICH PROTEIN BAG6"/>
    <property type="match status" value="1"/>
</dbReference>
<dbReference type="GO" id="GO:0051787">
    <property type="term" value="F:misfolded protein binding"/>
    <property type="evidence" value="ECO:0007669"/>
    <property type="project" value="TreeGrafter"/>
</dbReference>
<protein>
    <recommendedName>
        <fullName evidence="2">Ubiquitin-like domain-containing protein</fullName>
    </recommendedName>
</protein>
<evidence type="ECO:0000313" key="4">
    <source>
        <dbReference type="Proteomes" id="UP000717515"/>
    </source>
</evidence>
<dbReference type="Gene3D" id="3.10.20.90">
    <property type="entry name" value="Phosphatidylinositol 3-kinase Catalytic Subunit, Chain A, domain 1"/>
    <property type="match status" value="1"/>
</dbReference>
<gene>
    <name evidence="3" type="ORF">KVV02_008448</name>
</gene>
<dbReference type="GO" id="GO:0031593">
    <property type="term" value="F:polyubiquitin modification-dependent protein binding"/>
    <property type="evidence" value="ECO:0007669"/>
    <property type="project" value="TreeGrafter"/>
</dbReference>
<dbReference type="InterPro" id="IPR000626">
    <property type="entry name" value="Ubiquitin-like_dom"/>
</dbReference>
<comment type="caution">
    <text evidence="3">The sequence shown here is derived from an EMBL/GenBank/DDBJ whole genome shotgun (WGS) entry which is preliminary data.</text>
</comment>
<evidence type="ECO:0000256" key="1">
    <source>
        <dbReference type="SAM" id="MobiDB-lite"/>
    </source>
</evidence>
<dbReference type="EMBL" id="JAIFTL010000028">
    <property type="protein sequence ID" value="KAG9326016.1"/>
    <property type="molecule type" value="Genomic_DNA"/>
</dbReference>
<dbReference type="CDD" id="cd17039">
    <property type="entry name" value="Ubl_ubiquitin_like"/>
    <property type="match status" value="1"/>
</dbReference>
<accession>A0A9P8D0R8</accession>
<dbReference type="InterPro" id="IPR029071">
    <property type="entry name" value="Ubiquitin-like_domsf"/>
</dbReference>
<proteinExistence type="predicted"/>
<feature type="region of interest" description="Disordered" evidence="1">
    <location>
        <begin position="137"/>
        <end position="189"/>
    </location>
</feature>
<organism evidence="3 4">
    <name type="scientific">Mortierella alpina</name>
    <name type="common">Oleaginous fungus</name>
    <name type="synonym">Mortierella renispora</name>
    <dbReference type="NCBI Taxonomy" id="64518"/>
    <lineage>
        <taxon>Eukaryota</taxon>
        <taxon>Fungi</taxon>
        <taxon>Fungi incertae sedis</taxon>
        <taxon>Mucoromycota</taxon>
        <taxon>Mortierellomycotina</taxon>
        <taxon>Mortierellomycetes</taxon>
        <taxon>Mortierellales</taxon>
        <taxon>Mortierellaceae</taxon>
        <taxon>Mortierella</taxon>
    </lineage>
</organism>
<sequence length="261" mass="27242">MSSVEESLFISQFLAAFAGQEAKFAADYISPGLAPNWTSKRATFERPAKKTKTEASQGDIQVTIKSLKSGQWTVDVSAQGTIADLKEALQAKAGIDAGSQRLVLKGKALLDNKGLQEYGLTTGSVVHLFAKAGAVISPTTPSSTSPATAVGVAAASSAPESESASTSTSGAGSPNMTSAAAGGQQTAAAPKRPIVTSYRGLSEAGTEIARDAEFWYWLNDQLKERLGSKEDASQMMKGFLGQYRDLIGNAGTKDIEGQIKK</sequence>
<dbReference type="GO" id="GO:0071818">
    <property type="term" value="C:BAT3 complex"/>
    <property type="evidence" value="ECO:0007669"/>
    <property type="project" value="TreeGrafter"/>
</dbReference>
<dbReference type="Proteomes" id="UP000717515">
    <property type="component" value="Unassembled WGS sequence"/>
</dbReference>
<dbReference type="SMART" id="SM00213">
    <property type="entry name" value="UBQ"/>
    <property type="match status" value="1"/>
</dbReference>
<reference evidence="3" key="1">
    <citation type="submission" date="2021-07" db="EMBL/GenBank/DDBJ databases">
        <title>Draft genome of Mortierella alpina, strain LL118, isolated from an aspen leaf litter sample.</title>
        <authorList>
            <person name="Yang S."/>
            <person name="Vinatzer B.A."/>
        </authorList>
    </citation>
    <scope>NUCLEOTIDE SEQUENCE</scope>
    <source>
        <strain evidence="3">LL118</strain>
    </source>
</reference>
<dbReference type="AlphaFoldDB" id="A0A9P8D0R8"/>